<evidence type="ECO:0000313" key="2">
    <source>
        <dbReference type="Proteomes" id="UP000054630"/>
    </source>
</evidence>
<proteinExistence type="predicted"/>
<name>A0A0V0S0V1_9BILA</name>
<accession>A0A0V0S0V1</accession>
<dbReference type="AlphaFoldDB" id="A0A0V0S0V1"/>
<keyword evidence="2" id="KW-1185">Reference proteome</keyword>
<reference evidence="1 2" key="1">
    <citation type="submission" date="2015-01" db="EMBL/GenBank/DDBJ databases">
        <title>Evolution of Trichinella species and genotypes.</title>
        <authorList>
            <person name="Korhonen P.K."/>
            <person name="Edoardo P."/>
            <person name="Giuseppe L.R."/>
            <person name="Gasser R.B."/>
        </authorList>
    </citation>
    <scope>NUCLEOTIDE SEQUENCE [LARGE SCALE GENOMIC DNA]</scope>
    <source>
        <strain evidence="1">ISS37</strain>
    </source>
</reference>
<sequence length="126" mass="14336">MATVDFSLLRQKEMQSLGEICPLVQMVHCRDVTERLFFSHLLLGIEDIGAQRLVSFNSVPLERIIAFAHSLYIHMTFGGSELTVVVLGQIDKLQGSNSFEIDFLKLTNAHQILKNNEQLNFEAHYD</sequence>
<dbReference type="Proteomes" id="UP000054630">
    <property type="component" value="Unassembled WGS sequence"/>
</dbReference>
<evidence type="ECO:0000313" key="1">
    <source>
        <dbReference type="EMBL" id="KRX20397.1"/>
    </source>
</evidence>
<organism evidence="1 2">
    <name type="scientific">Trichinella nelsoni</name>
    <dbReference type="NCBI Taxonomy" id="6336"/>
    <lineage>
        <taxon>Eukaryota</taxon>
        <taxon>Metazoa</taxon>
        <taxon>Ecdysozoa</taxon>
        <taxon>Nematoda</taxon>
        <taxon>Enoplea</taxon>
        <taxon>Dorylaimia</taxon>
        <taxon>Trichinellida</taxon>
        <taxon>Trichinellidae</taxon>
        <taxon>Trichinella</taxon>
    </lineage>
</organism>
<gene>
    <name evidence="1" type="ORF">T07_13004</name>
</gene>
<comment type="caution">
    <text evidence="1">The sequence shown here is derived from an EMBL/GenBank/DDBJ whole genome shotgun (WGS) entry which is preliminary data.</text>
</comment>
<dbReference type="EMBL" id="JYDL01000049">
    <property type="protein sequence ID" value="KRX20397.1"/>
    <property type="molecule type" value="Genomic_DNA"/>
</dbReference>
<protein>
    <submittedName>
        <fullName evidence="1">Uncharacterized protein</fullName>
    </submittedName>
</protein>